<proteinExistence type="predicted"/>
<protein>
    <recommendedName>
        <fullName evidence="3">DUF4202 domain-containing protein</fullName>
    </recommendedName>
</protein>
<dbReference type="PANTHER" id="PTHR41729:SF1">
    <property type="entry name" value="GLUTAMYL-TRNA SYNTHETASE"/>
    <property type="match status" value="1"/>
</dbReference>
<keyword evidence="2" id="KW-1185">Reference proteome</keyword>
<dbReference type="EMBL" id="BAABCW010000008">
    <property type="protein sequence ID" value="GAA3509815.1"/>
    <property type="molecule type" value="Genomic_DNA"/>
</dbReference>
<dbReference type="Proteomes" id="UP001500459">
    <property type="component" value="Unassembled WGS sequence"/>
</dbReference>
<dbReference type="PANTHER" id="PTHR41729">
    <property type="entry name" value="GLUTAMYL-TRNA SYNTHETASE"/>
    <property type="match status" value="1"/>
</dbReference>
<sequence>MSTEKLAKAFLLFDQANALDPNKENVADKSIAKELIYSLRMTETLGNFAPNASVALQLAARSQHICRWEIPRDSYAMDRIGYLTWRAELKKFHAAKASEILTEVGYDTETIERVSFLIQKKKLKKDDGTQTLEDVICLVFLQFYYEDFLEKHPEEKVIDILQKTWKKMSKEGHEAALELTYSETGLALIQRALA</sequence>
<gene>
    <name evidence="1" type="ORF">GCM10022393_23390</name>
</gene>
<evidence type="ECO:0000313" key="2">
    <source>
        <dbReference type="Proteomes" id="UP001500459"/>
    </source>
</evidence>
<evidence type="ECO:0000313" key="1">
    <source>
        <dbReference type="EMBL" id="GAA3509815.1"/>
    </source>
</evidence>
<reference evidence="2" key="1">
    <citation type="journal article" date="2019" name="Int. J. Syst. Evol. Microbiol.">
        <title>The Global Catalogue of Microorganisms (GCM) 10K type strain sequencing project: providing services to taxonomists for standard genome sequencing and annotation.</title>
        <authorList>
            <consortium name="The Broad Institute Genomics Platform"/>
            <consortium name="The Broad Institute Genome Sequencing Center for Infectious Disease"/>
            <person name="Wu L."/>
            <person name="Ma J."/>
        </authorList>
    </citation>
    <scope>NUCLEOTIDE SEQUENCE [LARGE SCALE GENOMIC DNA]</scope>
    <source>
        <strain evidence="2">JCM 17106</strain>
    </source>
</reference>
<dbReference type="RefSeq" id="WP_344927584.1">
    <property type="nucleotide sequence ID" value="NZ_BAABCW010000008.1"/>
</dbReference>
<dbReference type="InterPro" id="IPR025255">
    <property type="entry name" value="DUF4202"/>
</dbReference>
<name>A0ABP6UNV7_9FLAO</name>
<accession>A0ABP6UNV7</accession>
<dbReference type="Pfam" id="PF13875">
    <property type="entry name" value="DUF4202"/>
    <property type="match status" value="1"/>
</dbReference>
<evidence type="ECO:0008006" key="3">
    <source>
        <dbReference type="Google" id="ProtNLM"/>
    </source>
</evidence>
<comment type="caution">
    <text evidence="1">The sequence shown here is derived from an EMBL/GenBank/DDBJ whole genome shotgun (WGS) entry which is preliminary data.</text>
</comment>
<organism evidence="1 2">
    <name type="scientific">Aquimarina addita</name>
    <dbReference type="NCBI Taxonomy" id="870485"/>
    <lineage>
        <taxon>Bacteria</taxon>
        <taxon>Pseudomonadati</taxon>
        <taxon>Bacteroidota</taxon>
        <taxon>Flavobacteriia</taxon>
        <taxon>Flavobacteriales</taxon>
        <taxon>Flavobacteriaceae</taxon>
        <taxon>Aquimarina</taxon>
    </lineage>
</organism>